<reference evidence="1" key="1">
    <citation type="submission" date="2019-08" db="EMBL/GenBank/DDBJ databases">
        <authorList>
            <person name="Kucharzyk K."/>
            <person name="Murdoch R.W."/>
            <person name="Higgins S."/>
            <person name="Loffler F."/>
        </authorList>
    </citation>
    <scope>NUCLEOTIDE SEQUENCE</scope>
</reference>
<dbReference type="AlphaFoldDB" id="A0A644YJ90"/>
<protein>
    <submittedName>
        <fullName evidence="1">Uncharacterized protein</fullName>
    </submittedName>
</protein>
<evidence type="ECO:0000313" key="1">
    <source>
        <dbReference type="EMBL" id="MPM28409.1"/>
    </source>
</evidence>
<sequence length="356" mass="39888">MQLFFKAALLLGAGSPLRVQTLDFLLQCLDFRLKLTQPDQIQMGHLLLQPLQLPRDFQGAQIIDLSLHQLSLQKPLVEDIYPVSLSVQRFMDWCPTLQFFLQCSLPLPQPPDAQGHRLAPDKGVIHPCLWERPGHIALIDHAFGGDGNFIFPQLTGVGAANHPAQKVINVIPRQRMGGLHLFSQTVVPWRQLFPFPQLSHIHQSKGTSIFPFDSVKGSKRLLIVLRFYQQIKLLCVQISLHSAPPMLLPIGNFKKIGQNLYGNGAPQLFGRLLLQPLLERQQSGRIVLYVAAQFFQCSHIGVGFFLKRRQLSIQSISGISQTDGKIGRRSLGSLKGCQRPAECIRFTVPQRSVAIL</sequence>
<comment type="caution">
    <text evidence="1">The sequence shown here is derived from an EMBL/GenBank/DDBJ whole genome shotgun (WGS) entry which is preliminary data.</text>
</comment>
<name>A0A644YJ90_9ZZZZ</name>
<gene>
    <name evidence="1" type="ORF">SDC9_74931</name>
</gene>
<organism evidence="1">
    <name type="scientific">bioreactor metagenome</name>
    <dbReference type="NCBI Taxonomy" id="1076179"/>
    <lineage>
        <taxon>unclassified sequences</taxon>
        <taxon>metagenomes</taxon>
        <taxon>ecological metagenomes</taxon>
    </lineage>
</organism>
<proteinExistence type="predicted"/>
<dbReference type="EMBL" id="VSSQ01005246">
    <property type="protein sequence ID" value="MPM28409.1"/>
    <property type="molecule type" value="Genomic_DNA"/>
</dbReference>
<accession>A0A644YJ90</accession>